<reference evidence="3" key="1">
    <citation type="submission" date="2023-06" db="EMBL/GenBank/DDBJ databases">
        <title>Genomic of Agaribacillus aureum.</title>
        <authorList>
            <person name="Wang G."/>
        </authorList>
    </citation>
    <scope>NUCLEOTIDE SEQUENCE</scope>
    <source>
        <strain evidence="3">BMA12</strain>
    </source>
</reference>
<dbReference type="Proteomes" id="UP001172083">
    <property type="component" value="Unassembled WGS sequence"/>
</dbReference>
<evidence type="ECO:0000313" key="4">
    <source>
        <dbReference type="Proteomes" id="UP001172083"/>
    </source>
</evidence>
<proteinExistence type="predicted"/>
<dbReference type="InterPro" id="IPR051267">
    <property type="entry name" value="STEAP_metalloreductase"/>
</dbReference>
<gene>
    <name evidence="3" type="ORF">QQ020_13345</name>
</gene>
<organism evidence="3 4">
    <name type="scientific">Agaribacillus aureus</name>
    <dbReference type="NCBI Taxonomy" id="3051825"/>
    <lineage>
        <taxon>Bacteria</taxon>
        <taxon>Pseudomonadati</taxon>
        <taxon>Bacteroidota</taxon>
        <taxon>Cytophagia</taxon>
        <taxon>Cytophagales</taxon>
        <taxon>Splendidivirgaceae</taxon>
        <taxon>Agaribacillus</taxon>
    </lineage>
</organism>
<dbReference type="InterPro" id="IPR036291">
    <property type="entry name" value="NAD(P)-bd_dom_sf"/>
</dbReference>
<comment type="caution">
    <text evidence="3">The sequence shown here is derived from an EMBL/GenBank/DDBJ whole genome shotgun (WGS) entry which is preliminary data.</text>
</comment>
<dbReference type="RefSeq" id="WP_346758361.1">
    <property type="nucleotide sequence ID" value="NZ_JAUJEB010000001.1"/>
</dbReference>
<dbReference type="SUPFAM" id="SSF51735">
    <property type="entry name" value="NAD(P)-binding Rossmann-fold domains"/>
    <property type="match status" value="1"/>
</dbReference>
<dbReference type="PANTHER" id="PTHR14239">
    <property type="entry name" value="DUDULIN-RELATED"/>
    <property type="match status" value="1"/>
</dbReference>
<keyword evidence="4" id="KW-1185">Reference proteome</keyword>
<evidence type="ECO:0000313" key="3">
    <source>
        <dbReference type="EMBL" id="MDN5213045.1"/>
    </source>
</evidence>
<accession>A0ABT8L5M7</accession>
<dbReference type="InterPro" id="IPR028939">
    <property type="entry name" value="P5C_Rdtase_cat_N"/>
</dbReference>
<feature type="domain" description="Pyrroline-5-carboxylate reductase catalytic N-terminal" evidence="2">
    <location>
        <begin position="2"/>
        <end position="89"/>
    </location>
</feature>
<dbReference type="EMBL" id="JAUJEB010000001">
    <property type="protein sequence ID" value="MDN5213045.1"/>
    <property type="molecule type" value="Genomic_DNA"/>
</dbReference>
<dbReference type="Pfam" id="PF03807">
    <property type="entry name" value="F420_oxidored"/>
    <property type="match status" value="1"/>
</dbReference>
<keyword evidence="1" id="KW-0560">Oxidoreductase</keyword>
<sequence>MKIAIIGAGNVGGALARNWAAAGHEVYLGVKNPADNKEWSGIANLTVCSVKAAADEAAVLLVALPVPALVPVAQELGNMENKIVIDATNAVFAKPAPYETGYHVFKALTGADVIKSFNTTGFENMANPVYHGKGIDMFMAAGSQKAKEVVRLLASDAGFEACYDFGGEDKVLLIEQFAMAWINLAILQKEGRDIAFKVLRR</sequence>
<dbReference type="PANTHER" id="PTHR14239:SF10">
    <property type="entry name" value="REDUCTASE"/>
    <property type="match status" value="1"/>
</dbReference>
<dbReference type="Gene3D" id="3.40.50.720">
    <property type="entry name" value="NAD(P)-binding Rossmann-like Domain"/>
    <property type="match status" value="1"/>
</dbReference>
<name>A0ABT8L5M7_9BACT</name>
<protein>
    <submittedName>
        <fullName evidence="3">NAD(P)-binding domain-containing protein</fullName>
    </submittedName>
</protein>
<evidence type="ECO:0000256" key="1">
    <source>
        <dbReference type="ARBA" id="ARBA00023002"/>
    </source>
</evidence>
<evidence type="ECO:0000259" key="2">
    <source>
        <dbReference type="Pfam" id="PF03807"/>
    </source>
</evidence>